<dbReference type="OrthoDB" id="6970815at2"/>
<gene>
    <name evidence="1" type="ORF">FIV41_02160</name>
</gene>
<sequence>MIETGLLSVHAIKDHAEVCPVSRGVMFQPLSAPLQPGVRFFCDPIPAQPIDPLAVHLPEGSHTGLPRSLPVTRLV</sequence>
<name>A0A9X9BWQ1_PSEMA</name>
<organism evidence="1 2">
    <name type="scientific">Pseudomonas marginalis</name>
    <name type="common">Pseudomonas panacis</name>
    <dbReference type="NCBI Taxonomy" id="298"/>
    <lineage>
        <taxon>Bacteria</taxon>
        <taxon>Pseudomonadati</taxon>
        <taxon>Pseudomonadota</taxon>
        <taxon>Gammaproteobacteria</taxon>
        <taxon>Pseudomonadales</taxon>
        <taxon>Pseudomonadaceae</taxon>
        <taxon>Pseudomonas</taxon>
    </lineage>
</organism>
<protein>
    <submittedName>
        <fullName evidence="1">Uncharacterized protein</fullName>
    </submittedName>
</protein>
<proteinExistence type="predicted"/>
<dbReference type="Proteomes" id="UP000316123">
    <property type="component" value="Unassembled WGS sequence"/>
</dbReference>
<dbReference type="AlphaFoldDB" id="A0A9X9BWQ1"/>
<comment type="caution">
    <text evidence="1">The sequence shown here is derived from an EMBL/GenBank/DDBJ whole genome shotgun (WGS) entry which is preliminary data.</text>
</comment>
<evidence type="ECO:0000313" key="2">
    <source>
        <dbReference type="Proteomes" id="UP000316123"/>
    </source>
</evidence>
<accession>A0A9X9BWQ1</accession>
<dbReference type="EMBL" id="VFEQ01000001">
    <property type="protein sequence ID" value="TWR62948.1"/>
    <property type="molecule type" value="Genomic_DNA"/>
</dbReference>
<reference evidence="1 2" key="1">
    <citation type="submission" date="2019-06" db="EMBL/GenBank/DDBJ databases">
        <title>Pseudomonas bimorpha sp. nov. isolated from bovine raw milk and skim milk concentrate.</title>
        <authorList>
            <person name="Hofmann K."/>
            <person name="Huptas C."/>
            <person name="Doll E."/>
            <person name="Scherer S."/>
            <person name="Wenning M."/>
        </authorList>
    </citation>
    <scope>NUCLEOTIDE SEQUENCE [LARGE SCALE GENOMIC DNA]</scope>
    <source>
        <strain evidence="1 2">DSM 13124</strain>
    </source>
</reference>
<evidence type="ECO:0000313" key="1">
    <source>
        <dbReference type="EMBL" id="TWR62948.1"/>
    </source>
</evidence>